<dbReference type="PANTHER" id="PTHR12265:SF11">
    <property type="entry name" value="ALPHA_BETA-HYDROLASES SUPERFAMILY PROTEIN"/>
    <property type="match status" value="1"/>
</dbReference>
<reference evidence="2 3" key="1">
    <citation type="submission" date="2020-08" db="EMBL/GenBank/DDBJ databases">
        <title>Plant Genome Project.</title>
        <authorList>
            <person name="Zhang R.-G."/>
        </authorList>
    </citation>
    <scope>NUCLEOTIDE SEQUENCE [LARGE SCALE GENOMIC DNA]</scope>
    <source>
        <tissue evidence="2">Rhizome</tissue>
    </source>
</reference>
<gene>
    <name evidence="2" type="ORF">ZIOFF_073587</name>
</gene>
<dbReference type="AlphaFoldDB" id="A0A8J5C671"/>
<protein>
    <recommendedName>
        <fullName evidence="4">Alpha/beta-Hydrolases superfamily protein</fullName>
    </recommendedName>
</protein>
<evidence type="ECO:0008006" key="4">
    <source>
        <dbReference type="Google" id="ProtNLM"/>
    </source>
</evidence>
<evidence type="ECO:0000313" key="3">
    <source>
        <dbReference type="Proteomes" id="UP000734854"/>
    </source>
</evidence>
<organism evidence="2 3">
    <name type="scientific">Zingiber officinale</name>
    <name type="common">Ginger</name>
    <name type="synonym">Amomum zingiber</name>
    <dbReference type="NCBI Taxonomy" id="94328"/>
    <lineage>
        <taxon>Eukaryota</taxon>
        <taxon>Viridiplantae</taxon>
        <taxon>Streptophyta</taxon>
        <taxon>Embryophyta</taxon>
        <taxon>Tracheophyta</taxon>
        <taxon>Spermatophyta</taxon>
        <taxon>Magnoliopsida</taxon>
        <taxon>Liliopsida</taxon>
        <taxon>Zingiberales</taxon>
        <taxon>Zingiberaceae</taxon>
        <taxon>Zingiber</taxon>
    </lineage>
</organism>
<evidence type="ECO:0000313" key="2">
    <source>
        <dbReference type="EMBL" id="KAG6468892.1"/>
    </source>
</evidence>
<dbReference type="InterPro" id="IPR008547">
    <property type="entry name" value="DUF829_TMEM53"/>
</dbReference>
<sequence length="379" mass="42086">MEASTWLLGSTAAFHRQLRTIALPALSIPLSNPNHPRFPLVSSSPIPSIAIPRCSRPAFQCAVDGPFGSRPPFSSLSFSCLFGSIHSKDRAVVSGPGYKEGSFRWENDQKITEGGDPGFANEKGAIWTVVLLGWLGAELKHLNKYAMLYSSLGIRPVRFVVPVKELLGFDLGRRVEEKIACFTQELVSWCSETEKDGRERCLLFHSFSNTGWLTYGSILENLQNRPDIVQKIKGCIVDSGAAPEISPQIWAAGFSAALLKKRSSLVYSSTNGEVTNMDVTISGLEHKDNNFSFKETFLLSLLEKFFIVVLMLPDVNLSGRELDLYVEVVNIDGLFNEPYDETLDPTYDPNKLDGNESESESFDNDWSKCDSGYDDDEDE</sequence>
<proteinExistence type="predicted"/>
<dbReference type="Proteomes" id="UP000734854">
    <property type="component" value="Unassembled WGS sequence"/>
</dbReference>
<accession>A0A8J5C671</accession>
<feature type="region of interest" description="Disordered" evidence="1">
    <location>
        <begin position="342"/>
        <end position="379"/>
    </location>
</feature>
<keyword evidence="3" id="KW-1185">Reference proteome</keyword>
<dbReference type="EMBL" id="JACMSC010000022">
    <property type="protein sequence ID" value="KAG6468892.1"/>
    <property type="molecule type" value="Genomic_DNA"/>
</dbReference>
<name>A0A8J5C671_ZINOF</name>
<dbReference type="PANTHER" id="PTHR12265">
    <property type="entry name" value="TRANSMEMBRANE PROTEIN 53"/>
    <property type="match status" value="1"/>
</dbReference>
<evidence type="ECO:0000256" key="1">
    <source>
        <dbReference type="SAM" id="MobiDB-lite"/>
    </source>
</evidence>
<comment type="caution">
    <text evidence="2">The sequence shown here is derived from an EMBL/GenBank/DDBJ whole genome shotgun (WGS) entry which is preliminary data.</text>
</comment>
<dbReference type="Pfam" id="PF05705">
    <property type="entry name" value="DUF829"/>
    <property type="match status" value="1"/>
</dbReference>